<evidence type="ECO:0000256" key="6">
    <source>
        <dbReference type="PROSITE-ProRule" id="PRU00176"/>
    </source>
</evidence>
<keyword evidence="2" id="KW-0507">mRNA processing</keyword>
<keyword evidence="10" id="KW-1185">Reference proteome</keyword>
<evidence type="ECO:0000259" key="8">
    <source>
        <dbReference type="PROSITE" id="PS50102"/>
    </source>
</evidence>
<dbReference type="SMART" id="SM00360">
    <property type="entry name" value="RRM"/>
    <property type="match status" value="2"/>
</dbReference>
<gene>
    <name evidence="9" type="ORF">WICMUC_002396</name>
</gene>
<dbReference type="GO" id="GO:0005634">
    <property type="term" value="C:nucleus"/>
    <property type="evidence" value="ECO:0007669"/>
    <property type="project" value="UniProtKB-SubCell"/>
</dbReference>
<dbReference type="AlphaFoldDB" id="A0A9P8TER2"/>
<dbReference type="Gene3D" id="3.30.70.330">
    <property type="match status" value="2"/>
</dbReference>
<dbReference type="CDD" id="cd00590">
    <property type="entry name" value="RRM_SF"/>
    <property type="match status" value="1"/>
</dbReference>
<reference evidence="9" key="2">
    <citation type="submission" date="2021-01" db="EMBL/GenBank/DDBJ databases">
        <authorList>
            <person name="Schikora-Tamarit M.A."/>
        </authorList>
    </citation>
    <scope>NUCLEOTIDE SEQUENCE</scope>
    <source>
        <strain evidence="9">CBS6341</strain>
    </source>
</reference>
<dbReference type="OrthoDB" id="1099063at2759"/>
<evidence type="ECO:0000256" key="3">
    <source>
        <dbReference type="ARBA" id="ARBA00022737"/>
    </source>
</evidence>
<dbReference type="GO" id="GO:0006397">
    <property type="term" value="P:mRNA processing"/>
    <property type="evidence" value="ECO:0007669"/>
    <property type="project" value="UniProtKB-KW"/>
</dbReference>
<evidence type="ECO:0000256" key="4">
    <source>
        <dbReference type="ARBA" id="ARBA00022884"/>
    </source>
</evidence>
<dbReference type="InterPro" id="IPR050374">
    <property type="entry name" value="RRT5_SRSF_SR"/>
</dbReference>
<name>A0A9P8TER2_9ASCO</name>
<dbReference type="Proteomes" id="UP000769528">
    <property type="component" value="Unassembled WGS sequence"/>
</dbReference>
<proteinExistence type="predicted"/>
<dbReference type="Pfam" id="PF00076">
    <property type="entry name" value="RRM_1"/>
    <property type="match status" value="2"/>
</dbReference>
<dbReference type="EMBL" id="JAEUBF010000681">
    <property type="protein sequence ID" value="KAH3676099.1"/>
    <property type="molecule type" value="Genomic_DNA"/>
</dbReference>
<feature type="compositionally biased region" description="Basic and acidic residues" evidence="7">
    <location>
        <begin position="238"/>
        <end position="277"/>
    </location>
</feature>
<dbReference type="PANTHER" id="PTHR23003:SF62">
    <property type="entry name" value="SERINE_ARGININE (SR)-TYPE SHUTTLING MRNA BINDING PROTEIN NPL3"/>
    <property type="match status" value="1"/>
</dbReference>
<feature type="region of interest" description="Disordered" evidence="7">
    <location>
        <begin position="151"/>
        <end position="277"/>
    </location>
</feature>
<reference evidence="9" key="1">
    <citation type="journal article" date="2021" name="Open Biol.">
        <title>Shared evolutionary footprints suggest mitochondrial oxidative damage underlies multiple complex I losses in fungi.</title>
        <authorList>
            <person name="Schikora-Tamarit M.A."/>
            <person name="Marcet-Houben M."/>
            <person name="Nosek J."/>
            <person name="Gabaldon T."/>
        </authorList>
    </citation>
    <scope>NUCLEOTIDE SEQUENCE</scope>
    <source>
        <strain evidence="9">CBS6341</strain>
    </source>
</reference>
<dbReference type="PANTHER" id="PTHR23003">
    <property type="entry name" value="RNA RECOGNITION MOTIF RRM DOMAIN CONTAINING PROTEIN"/>
    <property type="match status" value="1"/>
</dbReference>
<feature type="domain" description="RRM" evidence="8">
    <location>
        <begin position="11"/>
        <end position="81"/>
    </location>
</feature>
<feature type="domain" description="RRM" evidence="8">
    <location>
        <begin position="86"/>
        <end position="161"/>
    </location>
</feature>
<keyword evidence="3" id="KW-0677">Repeat</keyword>
<accession>A0A9P8TER2</accession>
<evidence type="ECO:0000313" key="10">
    <source>
        <dbReference type="Proteomes" id="UP000769528"/>
    </source>
</evidence>
<comment type="caution">
    <text evidence="9">The sequence shown here is derived from an EMBL/GenBank/DDBJ whole genome shotgun (WGS) entry which is preliminary data.</text>
</comment>
<evidence type="ECO:0000256" key="7">
    <source>
        <dbReference type="SAM" id="MobiDB-lite"/>
    </source>
</evidence>
<evidence type="ECO:0000256" key="2">
    <source>
        <dbReference type="ARBA" id="ARBA00022664"/>
    </source>
</evidence>
<evidence type="ECO:0000256" key="1">
    <source>
        <dbReference type="ARBA" id="ARBA00004123"/>
    </source>
</evidence>
<keyword evidence="5" id="KW-0539">Nucleus</keyword>
<feature type="compositionally biased region" description="Gly residues" evidence="7">
    <location>
        <begin position="190"/>
        <end position="237"/>
    </location>
</feature>
<dbReference type="InterPro" id="IPR000504">
    <property type="entry name" value="RRM_dom"/>
</dbReference>
<dbReference type="GO" id="GO:0003729">
    <property type="term" value="F:mRNA binding"/>
    <property type="evidence" value="ECO:0007669"/>
    <property type="project" value="TreeGrafter"/>
</dbReference>
<protein>
    <recommendedName>
        <fullName evidence="8">RRM domain-containing protein</fullName>
    </recommendedName>
</protein>
<evidence type="ECO:0000313" key="9">
    <source>
        <dbReference type="EMBL" id="KAH3676099.1"/>
    </source>
</evidence>
<dbReference type="InterPro" id="IPR012677">
    <property type="entry name" value="Nucleotide-bd_a/b_plait_sf"/>
</dbReference>
<dbReference type="GO" id="GO:0005737">
    <property type="term" value="C:cytoplasm"/>
    <property type="evidence" value="ECO:0007669"/>
    <property type="project" value="TreeGrafter"/>
</dbReference>
<dbReference type="PROSITE" id="PS50102">
    <property type="entry name" value="RRM"/>
    <property type="match status" value="2"/>
</dbReference>
<dbReference type="SUPFAM" id="SSF54928">
    <property type="entry name" value="RNA-binding domain, RBD"/>
    <property type="match status" value="2"/>
</dbReference>
<sequence>MSAEEEQYSDVKLFVRPLPADFPEEELRGFFAPHGEILDIQHHRGSAIVEFASPDQAQAGKQAVDGTPLGDRPIVVSFAVLPKPRFRLLVKGLAPGTQWQDLKDFVSDKGVEVTYTNVFSREDEGSGVVDVATEEQLLKALDELNGAELNGSPLVFERDPNPPPLRSGPRRDFSFRGGRGGFRGGRDFGGRGGFRGGRGGFRGGFRGGRGDFGGRGGFRGGHGDFGGRGGFRGGRGGYGDRDGFRGGRGGYGDRDNFRSRDDYGDRGYNRDRSPGRY</sequence>
<organism evidence="9 10">
    <name type="scientific">Wickerhamomyces mucosus</name>
    <dbReference type="NCBI Taxonomy" id="1378264"/>
    <lineage>
        <taxon>Eukaryota</taxon>
        <taxon>Fungi</taxon>
        <taxon>Dikarya</taxon>
        <taxon>Ascomycota</taxon>
        <taxon>Saccharomycotina</taxon>
        <taxon>Saccharomycetes</taxon>
        <taxon>Phaffomycetales</taxon>
        <taxon>Wickerhamomycetaceae</taxon>
        <taxon>Wickerhamomyces</taxon>
    </lineage>
</organism>
<keyword evidence="4 6" id="KW-0694">RNA-binding</keyword>
<evidence type="ECO:0000256" key="5">
    <source>
        <dbReference type="ARBA" id="ARBA00023242"/>
    </source>
</evidence>
<dbReference type="InterPro" id="IPR035979">
    <property type="entry name" value="RBD_domain_sf"/>
</dbReference>
<comment type="subcellular location">
    <subcellularLocation>
        <location evidence="1">Nucleus</location>
    </subcellularLocation>
</comment>